<proteinExistence type="predicted"/>
<dbReference type="EMBL" id="ML120362">
    <property type="protein sequence ID" value="RPB03438.1"/>
    <property type="molecule type" value="Genomic_DNA"/>
</dbReference>
<dbReference type="AlphaFoldDB" id="A0A3N4K1N9"/>
<protein>
    <submittedName>
        <fullName evidence="2">Uncharacterized protein</fullName>
    </submittedName>
</protein>
<reference evidence="2 3" key="1">
    <citation type="journal article" date="2018" name="Nat. Ecol. Evol.">
        <title>Pezizomycetes genomes reveal the molecular basis of ectomycorrhizal truffle lifestyle.</title>
        <authorList>
            <person name="Murat C."/>
            <person name="Payen T."/>
            <person name="Noel B."/>
            <person name="Kuo A."/>
            <person name="Morin E."/>
            <person name="Chen J."/>
            <person name="Kohler A."/>
            <person name="Krizsan K."/>
            <person name="Balestrini R."/>
            <person name="Da Silva C."/>
            <person name="Montanini B."/>
            <person name="Hainaut M."/>
            <person name="Levati E."/>
            <person name="Barry K.W."/>
            <person name="Belfiori B."/>
            <person name="Cichocki N."/>
            <person name="Clum A."/>
            <person name="Dockter R.B."/>
            <person name="Fauchery L."/>
            <person name="Guy J."/>
            <person name="Iotti M."/>
            <person name="Le Tacon F."/>
            <person name="Lindquist E.A."/>
            <person name="Lipzen A."/>
            <person name="Malagnac F."/>
            <person name="Mello A."/>
            <person name="Molinier V."/>
            <person name="Miyauchi S."/>
            <person name="Poulain J."/>
            <person name="Riccioni C."/>
            <person name="Rubini A."/>
            <person name="Sitrit Y."/>
            <person name="Splivallo R."/>
            <person name="Traeger S."/>
            <person name="Wang M."/>
            <person name="Zifcakova L."/>
            <person name="Wipf D."/>
            <person name="Zambonelli A."/>
            <person name="Paolocci F."/>
            <person name="Nowrousian M."/>
            <person name="Ottonello S."/>
            <person name="Baldrian P."/>
            <person name="Spatafora J.W."/>
            <person name="Henrissat B."/>
            <person name="Nagy L.G."/>
            <person name="Aury J.M."/>
            <person name="Wincker P."/>
            <person name="Grigoriev I.V."/>
            <person name="Bonfante P."/>
            <person name="Martin F.M."/>
        </authorList>
    </citation>
    <scope>NUCLEOTIDE SEQUENCE [LARGE SCALE GENOMIC DNA]</scope>
    <source>
        <strain evidence="2 3">120613-1</strain>
    </source>
</reference>
<dbReference type="Proteomes" id="UP000276215">
    <property type="component" value="Unassembled WGS sequence"/>
</dbReference>
<gene>
    <name evidence="2" type="ORF">L873DRAFT_162379</name>
</gene>
<feature type="compositionally biased region" description="Low complexity" evidence="1">
    <location>
        <begin position="15"/>
        <end position="29"/>
    </location>
</feature>
<evidence type="ECO:0000256" key="1">
    <source>
        <dbReference type="SAM" id="MobiDB-lite"/>
    </source>
</evidence>
<evidence type="ECO:0000313" key="3">
    <source>
        <dbReference type="Proteomes" id="UP000276215"/>
    </source>
</evidence>
<feature type="compositionally biased region" description="Basic and acidic residues" evidence="1">
    <location>
        <begin position="190"/>
        <end position="207"/>
    </location>
</feature>
<sequence length="244" mass="25683">MASQSHNRAVRKSSRQSSPAPSTSSIRRPALMERVATAPSSLQVPPISDSRRSSIASMDDGVSLTAADDNSLAKSPKEMEPAAVAVAGASIRSLNLLSTPPPEEFEETVKTPVTVLHIDIPQTPEETQTTTLTPAASVSSRSGEAAEGEMPSEPTSTDGVRAEVISIVAAEEGVPSVPSAPSVINVPTEAEEKNIEKEEPIASKEVRNSPTLEFVEAPEEPETVEEPPIVTTLEVRLAMKAVEG</sequence>
<organism evidence="2 3">
    <name type="scientific">Choiromyces venosus 120613-1</name>
    <dbReference type="NCBI Taxonomy" id="1336337"/>
    <lineage>
        <taxon>Eukaryota</taxon>
        <taxon>Fungi</taxon>
        <taxon>Dikarya</taxon>
        <taxon>Ascomycota</taxon>
        <taxon>Pezizomycotina</taxon>
        <taxon>Pezizomycetes</taxon>
        <taxon>Pezizales</taxon>
        <taxon>Tuberaceae</taxon>
        <taxon>Choiromyces</taxon>
    </lineage>
</organism>
<evidence type="ECO:0000313" key="2">
    <source>
        <dbReference type="EMBL" id="RPB03438.1"/>
    </source>
</evidence>
<feature type="region of interest" description="Disordered" evidence="1">
    <location>
        <begin position="176"/>
        <end position="210"/>
    </location>
</feature>
<name>A0A3N4K1N9_9PEZI</name>
<feature type="region of interest" description="Disordered" evidence="1">
    <location>
        <begin position="1"/>
        <end position="62"/>
    </location>
</feature>
<keyword evidence="3" id="KW-1185">Reference proteome</keyword>
<dbReference type="STRING" id="1336337.A0A3N4K1N9"/>
<accession>A0A3N4K1N9</accession>
<feature type="compositionally biased region" description="Low complexity" evidence="1">
    <location>
        <begin position="122"/>
        <end position="134"/>
    </location>
</feature>
<feature type="region of interest" description="Disordered" evidence="1">
    <location>
        <begin position="122"/>
        <end position="159"/>
    </location>
</feature>